<evidence type="ECO:0000313" key="10">
    <source>
        <dbReference type="EMBL" id="ESZ97719.1"/>
    </source>
</evidence>
<evidence type="ECO:0000256" key="1">
    <source>
        <dbReference type="ARBA" id="ARBA00009225"/>
    </source>
</evidence>
<keyword evidence="5 6" id="KW-0067">ATP-binding</keyword>
<evidence type="ECO:0000256" key="6">
    <source>
        <dbReference type="RuleBase" id="RU362007"/>
    </source>
</evidence>
<evidence type="ECO:0000256" key="4">
    <source>
        <dbReference type="ARBA" id="ARBA00022777"/>
    </source>
</evidence>
<dbReference type="InterPro" id="IPR022672">
    <property type="entry name" value="Hexokinase_N"/>
</dbReference>
<comment type="caution">
    <text evidence="10">The sequence shown here is derived from an EMBL/GenBank/DDBJ whole genome shotgun (WGS) entry which is preliminary data.</text>
</comment>
<dbReference type="EC" id="2.7.1.-" evidence="6"/>
<keyword evidence="4 6" id="KW-0418">Kinase</keyword>
<evidence type="ECO:0000256" key="3">
    <source>
        <dbReference type="ARBA" id="ARBA00022741"/>
    </source>
</evidence>
<evidence type="ECO:0000259" key="8">
    <source>
        <dbReference type="Pfam" id="PF00349"/>
    </source>
</evidence>
<dbReference type="GO" id="GO:0006013">
    <property type="term" value="P:mannose metabolic process"/>
    <property type="evidence" value="ECO:0007669"/>
    <property type="project" value="TreeGrafter"/>
</dbReference>
<feature type="domain" description="Hexokinase N-terminal" evidence="8">
    <location>
        <begin position="8"/>
        <end position="218"/>
    </location>
</feature>
<dbReference type="GO" id="GO:0001678">
    <property type="term" value="P:intracellular glucose homeostasis"/>
    <property type="evidence" value="ECO:0007669"/>
    <property type="project" value="InterPro"/>
</dbReference>
<dbReference type="GO" id="GO:0008865">
    <property type="term" value="F:fructokinase activity"/>
    <property type="evidence" value="ECO:0007669"/>
    <property type="project" value="TreeGrafter"/>
</dbReference>
<protein>
    <recommendedName>
        <fullName evidence="6">Phosphotransferase</fullName>
        <ecNumber evidence="6">2.7.1.-</ecNumber>
    </recommendedName>
</protein>
<dbReference type="PRINTS" id="PR00475">
    <property type="entry name" value="HEXOKINASE"/>
</dbReference>
<evidence type="ECO:0000313" key="11">
    <source>
        <dbReference type="Proteomes" id="UP000019487"/>
    </source>
</evidence>
<dbReference type="PANTHER" id="PTHR19443">
    <property type="entry name" value="HEXOKINASE"/>
    <property type="match status" value="1"/>
</dbReference>
<keyword evidence="11" id="KW-1185">Reference proteome</keyword>
<keyword evidence="3 6" id="KW-0547">Nucleotide-binding</keyword>
<proteinExistence type="inferred from homology"/>
<organism evidence="10 11">
    <name type="scientific">Sclerotinia borealis (strain F-4128)</name>
    <dbReference type="NCBI Taxonomy" id="1432307"/>
    <lineage>
        <taxon>Eukaryota</taxon>
        <taxon>Fungi</taxon>
        <taxon>Dikarya</taxon>
        <taxon>Ascomycota</taxon>
        <taxon>Pezizomycotina</taxon>
        <taxon>Leotiomycetes</taxon>
        <taxon>Helotiales</taxon>
        <taxon>Sclerotiniaceae</taxon>
        <taxon>Sclerotinia</taxon>
    </lineage>
</organism>
<dbReference type="STRING" id="1432307.W9CT03"/>
<dbReference type="Proteomes" id="UP000019487">
    <property type="component" value="Unassembled WGS sequence"/>
</dbReference>
<dbReference type="Gene3D" id="3.30.420.40">
    <property type="match status" value="1"/>
</dbReference>
<dbReference type="SUPFAM" id="SSF53067">
    <property type="entry name" value="Actin-like ATPase domain"/>
    <property type="match status" value="2"/>
</dbReference>
<dbReference type="Pfam" id="PF03727">
    <property type="entry name" value="Hexokinase_2"/>
    <property type="match status" value="1"/>
</dbReference>
<dbReference type="Pfam" id="PF00349">
    <property type="entry name" value="Hexokinase_1"/>
    <property type="match status" value="1"/>
</dbReference>
<dbReference type="InterPro" id="IPR043129">
    <property type="entry name" value="ATPase_NBD"/>
</dbReference>
<dbReference type="GO" id="GO:0005524">
    <property type="term" value="F:ATP binding"/>
    <property type="evidence" value="ECO:0007669"/>
    <property type="project" value="UniProtKB-UniRule"/>
</dbReference>
<keyword evidence="2 6" id="KW-0808">Transferase</keyword>
<dbReference type="HOGENOM" id="CLU_014393_4_0_1"/>
<name>W9CT03_SCLBF</name>
<evidence type="ECO:0000256" key="7">
    <source>
        <dbReference type="SAM" id="MobiDB-lite"/>
    </source>
</evidence>
<dbReference type="CDD" id="cd24000">
    <property type="entry name" value="ASKHA_NBD_HK"/>
    <property type="match status" value="1"/>
</dbReference>
<feature type="domain" description="Hexokinase C-terminal" evidence="9">
    <location>
        <begin position="231"/>
        <end position="524"/>
    </location>
</feature>
<dbReference type="GO" id="GO:0005829">
    <property type="term" value="C:cytosol"/>
    <property type="evidence" value="ECO:0007669"/>
    <property type="project" value="TreeGrafter"/>
</dbReference>
<dbReference type="AlphaFoldDB" id="W9CT03"/>
<evidence type="ECO:0000256" key="2">
    <source>
        <dbReference type="ARBA" id="ARBA00022679"/>
    </source>
</evidence>
<dbReference type="GO" id="GO:0019158">
    <property type="term" value="F:mannokinase activity"/>
    <property type="evidence" value="ECO:0007669"/>
    <property type="project" value="TreeGrafter"/>
</dbReference>
<feature type="compositionally biased region" description="Low complexity" evidence="7">
    <location>
        <begin position="431"/>
        <end position="449"/>
    </location>
</feature>
<dbReference type="PANTHER" id="PTHR19443:SF29">
    <property type="entry name" value="PHOSPHOTRANSFERASE"/>
    <property type="match status" value="1"/>
</dbReference>
<dbReference type="UniPathway" id="UPA00109">
    <property type="reaction ID" value="UER00180"/>
</dbReference>
<dbReference type="PROSITE" id="PS51748">
    <property type="entry name" value="HEXOKINASE_2"/>
    <property type="match status" value="1"/>
</dbReference>
<dbReference type="GO" id="GO:0006096">
    <property type="term" value="P:glycolytic process"/>
    <property type="evidence" value="ECO:0007669"/>
    <property type="project" value="UniProtKB-UniPathway"/>
</dbReference>
<dbReference type="GO" id="GO:0004340">
    <property type="term" value="F:glucokinase activity"/>
    <property type="evidence" value="ECO:0007669"/>
    <property type="project" value="TreeGrafter"/>
</dbReference>
<evidence type="ECO:0000259" key="9">
    <source>
        <dbReference type="Pfam" id="PF03727"/>
    </source>
</evidence>
<dbReference type="InterPro" id="IPR001312">
    <property type="entry name" value="Hexokinase"/>
</dbReference>
<feature type="region of interest" description="Disordered" evidence="7">
    <location>
        <begin position="431"/>
        <end position="461"/>
    </location>
</feature>
<dbReference type="Gene3D" id="3.40.367.20">
    <property type="match status" value="1"/>
</dbReference>
<gene>
    <name evidence="10" type="ORF">SBOR_1906</name>
</gene>
<dbReference type="InterPro" id="IPR022673">
    <property type="entry name" value="Hexokinase_C"/>
</dbReference>
<dbReference type="OrthoDB" id="419537at2759"/>
<keyword evidence="6" id="KW-0324">Glycolysis</keyword>
<reference evidence="10" key="1">
    <citation type="journal article" date="2014" name="Genome Announc.">
        <title>Draft genome sequence of Sclerotinia borealis, a psychrophilic plant pathogenic fungus.</title>
        <authorList>
            <person name="Mardanov A.V."/>
            <person name="Beletsky A.V."/>
            <person name="Kadnikov V.V."/>
            <person name="Ignatov A.N."/>
            <person name="Ravin N.V."/>
        </authorList>
    </citation>
    <scope>NUCLEOTIDE SEQUENCE [LARGE SCALE GENOMIC DNA]</scope>
    <source>
        <strain evidence="10">F-4128</strain>
    </source>
</reference>
<sequence length="554" mass="60104">MTTDPPTLEHFLQPLDVDIEKIHALAKSLCETFKQLAKESKNQFLSTPVSEGVLRPEKEAKGRYLAIDIGGSNLRAGFIELLGSSTQNGLTLPGKVNRVLEKSWQIGEYHKCNNADELFAWVGKCVAEVVQDGFNKWGLQLPSELPMGVTMSFPMIQDTLSEAILMSMGKGFAITSNLNLGQQLLKGYESSTASKSHLPRIKITAIVNDAVATLISFAHQHQHTPHQKAAMGLIVGTGCNATIPLSLSKLHSSKHPSPTLSPVDPSQKDTKIIINTEWSINGTAPPLHTLNFITKWDTILDTNSDTPGFMPFEYMTGGKYLGELGRLIILDYFTTQLQIPLESLPTVLRERNALDASVLARVGRGDLLCQPLDLAMPFPEDPVTGKRKKWTPELAHALVQIAKRIEVRAAGMVAAAIIGLLAAADEIPFASSSRRSSSSSPKDASSPYKPKSKQTKTHQTSPHVTELLVGYTGSCISHFQDYLVDCQFQLDDIMRREFGQDQGGKRVVLEACVDGSIIGAGILAGTVACLEETLLAEGLLGKNLGMEGALKGLD</sequence>
<dbReference type="EMBL" id="AYSA01000073">
    <property type="protein sequence ID" value="ESZ97719.1"/>
    <property type="molecule type" value="Genomic_DNA"/>
</dbReference>
<dbReference type="GO" id="GO:0006006">
    <property type="term" value="P:glucose metabolic process"/>
    <property type="evidence" value="ECO:0007669"/>
    <property type="project" value="TreeGrafter"/>
</dbReference>
<accession>W9CT03</accession>
<dbReference type="GO" id="GO:0005536">
    <property type="term" value="F:D-glucose binding"/>
    <property type="evidence" value="ECO:0007669"/>
    <property type="project" value="InterPro"/>
</dbReference>
<comment type="similarity">
    <text evidence="1 6">Belongs to the hexokinase family.</text>
</comment>
<evidence type="ECO:0000256" key="5">
    <source>
        <dbReference type="ARBA" id="ARBA00022840"/>
    </source>
</evidence>
<dbReference type="GO" id="GO:0005739">
    <property type="term" value="C:mitochondrion"/>
    <property type="evidence" value="ECO:0007669"/>
    <property type="project" value="TreeGrafter"/>
</dbReference>